<dbReference type="Gene3D" id="3.90.550.10">
    <property type="entry name" value="Spore Coat Polysaccharide Biosynthesis Protein SpsA, Chain A"/>
    <property type="match status" value="1"/>
</dbReference>
<evidence type="ECO:0000313" key="3">
    <source>
        <dbReference type="Proteomes" id="UP000034181"/>
    </source>
</evidence>
<dbReference type="EMBL" id="LBUZ01000002">
    <property type="protein sequence ID" value="KKQ75905.1"/>
    <property type="molecule type" value="Genomic_DNA"/>
</dbReference>
<evidence type="ECO:0000313" key="2">
    <source>
        <dbReference type="EMBL" id="KKQ75905.1"/>
    </source>
</evidence>
<protein>
    <submittedName>
        <fullName evidence="2">Glycosyl transferase, family 2</fullName>
    </submittedName>
</protein>
<accession>A0A0G0KK76</accession>
<comment type="caution">
    <text evidence="2">The sequence shown here is derived from an EMBL/GenBank/DDBJ whole genome shotgun (WGS) entry which is preliminary data.</text>
</comment>
<gene>
    <name evidence="2" type="ORF">US96_C0002G0018</name>
</gene>
<keyword evidence="2" id="KW-0808">Transferase</keyword>
<dbReference type="GO" id="GO:0016758">
    <property type="term" value="F:hexosyltransferase activity"/>
    <property type="evidence" value="ECO:0007669"/>
    <property type="project" value="UniProtKB-ARBA"/>
</dbReference>
<proteinExistence type="predicted"/>
<name>A0A0G0KK76_9BACT</name>
<dbReference type="Pfam" id="PF00535">
    <property type="entry name" value="Glycos_transf_2"/>
    <property type="match status" value="1"/>
</dbReference>
<dbReference type="SUPFAM" id="SSF53448">
    <property type="entry name" value="Nucleotide-diphospho-sugar transferases"/>
    <property type="match status" value="1"/>
</dbReference>
<dbReference type="InterPro" id="IPR029044">
    <property type="entry name" value="Nucleotide-diphossugar_trans"/>
</dbReference>
<dbReference type="PANTHER" id="PTHR22916">
    <property type="entry name" value="GLYCOSYLTRANSFERASE"/>
    <property type="match status" value="1"/>
</dbReference>
<feature type="domain" description="Glycosyltransferase 2-like" evidence="1">
    <location>
        <begin position="28"/>
        <end position="155"/>
    </location>
</feature>
<dbReference type="AlphaFoldDB" id="A0A0G0KK76"/>
<dbReference type="CDD" id="cd00761">
    <property type="entry name" value="Glyco_tranf_GTA_type"/>
    <property type="match status" value="1"/>
</dbReference>
<organism evidence="2 3">
    <name type="scientific">Candidatus Woesebacteria bacterium GW2011_GWB1_38_5b</name>
    <dbReference type="NCBI Taxonomy" id="1618569"/>
    <lineage>
        <taxon>Bacteria</taxon>
        <taxon>Candidatus Woeseibacteriota</taxon>
    </lineage>
</organism>
<dbReference type="PANTHER" id="PTHR22916:SF3">
    <property type="entry name" value="UDP-GLCNAC:BETAGAL BETA-1,3-N-ACETYLGLUCOSAMINYLTRANSFERASE-LIKE PROTEIN 1"/>
    <property type="match status" value="1"/>
</dbReference>
<reference evidence="2 3" key="1">
    <citation type="journal article" date="2015" name="Nature">
        <title>rRNA introns, odd ribosomes, and small enigmatic genomes across a large radiation of phyla.</title>
        <authorList>
            <person name="Brown C.T."/>
            <person name="Hug L.A."/>
            <person name="Thomas B.C."/>
            <person name="Sharon I."/>
            <person name="Castelle C.J."/>
            <person name="Singh A."/>
            <person name="Wilkins M.J."/>
            <person name="Williams K.H."/>
            <person name="Banfield J.F."/>
        </authorList>
    </citation>
    <scope>NUCLEOTIDE SEQUENCE [LARGE SCALE GENOMIC DNA]</scope>
</reference>
<dbReference type="PATRIC" id="fig|1618569.3.peg.64"/>
<evidence type="ECO:0000259" key="1">
    <source>
        <dbReference type="Pfam" id="PF00535"/>
    </source>
</evidence>
<dbReference type="InterPro" id="IPR001173">
    <property type="entry name" value="Glyco_trans_2-like"/>
</dbReference>
<dbReference type="Proteomes" id="UP000034181">
    <property type="component" value="Unassembled WGS sequence"/>
</dbReference>
<sequence length="328" mass="38840">MPNTHIWCWEGYIFNIIGMSRRYTPSISVVMPVYNAVKYLRLAIKSILDQTFADFEFIIVDDGSNDGSWEIIKKIAKTDKRIIPLRNRTNLKICKTLNRGIELARGKYVARMDADDWCYPYRLKMQYEFMEKNPEVVICGGAMEVCDTHLKTLGVRKYCLTDSEIRNKIFLYSPFCHATTMYRTYLAKKEKYNEYLYDSEDYDLYFRFGLNGKFANLPNLFYKMRINELGVSLLRSKRQEQLVLLIRLKAVLEYHYHMRLLDKIYLLGQFLSIFAIPPKLKFFLYNLLRNSWSNEINISNVATSPLVPFWGPISYFRVYLLKNFGKNK</sequence>